<dbReference type="EMBL" id="CAUYUJ010000203">
    <property type="protein sequence ID" value="CAK0789239.1"/>
    <property type="molecule type" value="Genomic_DNA"/>
</dbReference>
<reference evidence="2" key="1">
    <citation type="submission" date="2023-10" db="EMBL/GenBank/DDBJ databases">
        <authorList>
            <person name="Chen Y."/>
            <person name="Shah S."/>
            <person name="Dougan E. K."/>
            <person name="Thang M."/>
            <person name="Chan C."/>
        </authorList>
    </citation>
    <scope>NUCLEOTIDE SEQUENCE [LARGE SCALE GENOMIC DNA]</scope>
</reference>
<comment type="caution">
    <text evidence="2">The sequence shown here is derived from an EMBL/GenBank/DDBJ whole genome shotgun (WGS) entry which is preliminary data.</text>
</comment>
<evidence type="ECO:0000313" key="3">
    <source>
        <dbReference type="Proteomes" id="UP001189429"/>
    </source>
</evidence>
<dbReference type="Proteomes" id="UP001189429">
    <property type="component" value="Unassembled WGS sequence"/>
</dbReference>
<proteinExistence type="predicted"/>
<keyword evidence="3" id="KW-1185">Reference proteome</keyword>
<sequence length="241" mass="24555">MPGSTKAARAVAPLEASRGALMAVHAAAGLAAAGGMRDSARLLRAAEGFVRTAVAELVGQPTPPAEVGAGPQAVPPRRRRPRGRGGRMEVDSRFQLQDVVEEKPLGGGAAATAAAGVGAPADGGVAGAAAAAAAEAVVQEDMKLPSDVDDDEWADEVPPRRTPHILRDGDRVRLRDGRQGSAYGDPNDGVDPHGFVCVLVESGRRATVCEVAFEDAQPFVDGAAAGAAAESCKKGKGKKKR</sequence>
<organism evidence="2 3">
    <name type="scientific">Prorocentrum cordatum</name>
    <dbReference type="NCBI Taxonomy" id="2364126"/>
    <lineage>
        <taxon>Eukaryota</taxon>
        <taxon>Sar</taxon>
        <taxon>Alveolata</taxon>
        <taxon>Dinophyceae</taxon>
        <taxon>Prorocentrales</taxon>
        <taxon>Prorocentraceae</taxon>
        <taxon>Prorocentrum</taxon>
    </lineage>
</organism>
<evidence type="ECO:0000256" key="1">
    <source>
        <dbReference type="SAM" id="MobiDB-lite"/>
    </source>
</evidence>
<feature type="region of interest" description="Disordered" evidence="1">
    <location>
        <begin position="61"/>
        <end position="89"/>
    </location>
</feature>
<evidence type="ECO:0000313" key="2">
    <source>
        <dbReference type="EMBL" id="CAK0789239.1"/>
    </source>
</evidence>
<accession>A0ABN9P927</accession>
<name>A0ABN9P927_9DINO</name>
<feature type="compositionally biased region" description="Basic residues" evidence="1">
    <location>
        <begin position="76"/>
        <end position="85"/>
    </location>
</feature>
<protein>
    <submittedName>
        <fullName evidence="2">Uncharacterized protein</fullName>
    </submittedName>
</protein>
<gene>
    <name evidence="2" type="ORF">PCOR1329_LOCUS867</name>
</gene>